<dbReference type="RefSeq" id="WP_062125075.1">
    <property type="nucleotide sequence ID" value="NZ_BAZW01000020.1"/>
</dbReference>
<evidence type="ECO:0000313" key="9">
    <source>
        <dbReference type="EMBL" id="GAO30258.1"/>
    </source>
</evidence>
<dbReference type="STRING" id="1236989.JCM15548_12518"/>
<dbReference type="GO" id="GO:0003676">
    <property type="term" value="F:nucleic acid binding"/>
    <property type="evidence" value="ECO:0007669"/>
    <property type="project" value="InterPro"/>
</dbReference>
<dbReference type="InterPro" id="IPR012337">
    <property type="entry name" value="RNaseH-like_sf"/>
</dbReference>
<name>A0A0E9LY81_9BACT</name>
<evidence type="ECO:0000259" key="8">
    <source>
        <dbReference type="SMART" id="SM00474"/>
    </source>
</evidence>
<evidence type="ECO:0000256" key="5">
    <source>
        <dbReference type="ARBA" id="ARBA00022842"/>
    </source>
</evidence>
<proteinExistence type="predicted"/>
<keyword evidence="4 9" id="KW-0269">Exonuclease</keyword>
<keyword evidence="3" id="KW-0378">Hydrolase</keyword>
<evidence type="ECO:0000256" key="6">
    <source>
        <dbReference type="ARBA" id="ARBA00040531"/>
    </source>
</evidence>
<sequence>MDSSISKEAIGELPLCQFEGVITVVEDPDVVQEIVDKLSQEKVLGFDTETKPAFKKGTSNQVSLLQLSTNKEAYLFRLNKVGLCAPLIQLFENPKVYKVGVGIRDDLRGLNQLATFKPAKFVELQEMVKDFGIDVFSLKALAGLVLNVRVSKRQRLSNWETEVLTPGQIDYAAIDAWIGLRIFEELMLIQPDFKVKSVIYRNQNS</sequence>
<feature type="domain" description="3'-5' exonuclease" evidence="8">
    <location>
        <begin position="22"/>
        <end position="191"/>
    </location>
</feature>
<dbReference type="InterPro" id="IPR051132">
    <property type="entry name" value="3-5_Exonuclease_domain"/>
</dbReference>
<evidence type="ECO:0000256" key="3">
    <source>
        <dbReference type="ARBA" id="ARBA00022801"/>
    </source>
</evidence>
<evidence type="ECO:0000256" key="4">
    <source>
        <dbReference type="ARBA" id="ARBA00022839"/>
    </source>
</evidence>
<dbReference type="GO" id="GO:0006139">
    <property type="term" value="P:nucleobase-containing compound metabolic process"/>
    <property type="evidence" value="ECO:0007669"/>
    <property type="project" value="InterPro"/>
</dbReference>
<dbReference type="SMART" id="SM00474">
    <property type="entry name" value="35EXOc"/>
    <property type="match status" value="1"/>
</dbReference>
<dbReference type="AlphaFoldDB" id="A0A0E9LY81"/>
<dbReference type="EMBL" id="BAZW01000020">
    <property type="protein sequence ID" value="GAO30258.1"/>
    <property type="molecule type" value="Genomic_DNA"/>
</dbReference>
<dbReference type="SUPFAM" id="SSF53098">
    <property type="entry name" value="Ribonuclease H-like"/>
    <property type="match status" value="1"/>
</dbReference>
<dbReference type="Pfam" id="PF01612">
    <property type="entry name" value="DNA_pol_A_exo1"/>
    <property type="match status" value="1"/>
</dbReference>
<dbReference type="CDD" id="cd06141">
    <property type="entry name" value="WRN_exo"/>
    <property type="match status" value="1"/>
</dbReference>
<gene>
    <name evidence="9" type="ORF">JCM15548_12518</name>
</gene>
<dbReference type="Gene3D" id="3.30.420.10">
    <property type="entry name" value="Ribonuclease H-like superfamily/Ribonuclease H"/>
    <property type="match status" value="1"/>
</dbReference>
<protein>
    <recommendedName>
        <fullName evidence="6">3'-5' exonuclease</fullName>
    </recommendedName>
    <alternativeName>
        <fullName evidence="7">Werner Syndrome-like exonuclease</fullName>
    </alternativeName>
</protein>
<keyword evidence="10" id="KW-1185">Reference proteome</keyword>
<dbReference type="PANTHER" id="PTHR13620">
    <property type="entry name" value="3-5 EXONUCLEASE"/>
    <property type="match status" value="1"/>
</dbReference>
<dbReference type="Proteomes" id="UP000032900">
    <property type="component" value="Unassembled WGS sequence"/>
</dbReference>
<dbReference type="PANTHER" id="PTHR13620:SF109">
    <property type="entry name" value="3'-5' EXONUCLEASE"/>
    <property type="match status" value="1"/>
</dbReference>
<keyword evidence="5" id="KW-0460">Magnesium</keyword>
<dbReference type="InterPro" id="IPR036397">
    <property type="entry name" value="RNaseH_sf"/>
</dbReference>
<evidence type="ECO:0000313" key="10">
    <source>
        <dbReference type="Proteomes" id="UP000032900"/>
    </source>
</evidence>
<comment type="caution">
    <text evidence="9">The sequence shown here is derived from an EMBL/GenBank/DDBJ whole genome shotgun (WGS) entry which is preliminary data.</text>
</comment>
<dbReference type="OrthoDB" id="9793333at2"/>
<evidence type="ECO:0000256" key="7">
    <source>
        <dbReference type="ARBA" id="ARBA00042761"/>
    </source>
</evidence>
<reference evidence="9 10" key="1">
    <citation type="journal article" date="2015" name="Microbes Environ.">
        <title>Distribution and evolution of nitrogen fixation genes in the phylum bacteroidetes.</title>
        <authorList>
            <person name="Inoue J."/>
            <person name="Oshima K."/>
            <person name="Suda W."/>
            <person name="Sakamoto M."/>
            <person name="Iino T."/>
            <person name="Noda S."/>
            <person name="Hongoh Y."/>
            <person name="Hattori M."/>
            <person name="Ohkuma M."/>
        </authorList>
    </citation>
    <scope>NUCLEOTIDE SEQUENCE [LARGE SCALE GENOMIC DNA]</scope>
    <source>
        <strain evidence="9">JCM 15548</strain>
    </source>
</reference>
<dbReference type="InterPro" id="IPR002562">
    <property type="entry name" value="3'-5'_exonuclease_dom"/>
</dbReference>
<keyword evidence="1" id="KW-0540">Nuclease</keyword>
<dbReference type="GO" id="GO:0046872">
    <property type="term" value="F:metal ion binding"/>
    <property type="evidence" value="ECO:0007669"/>
    <property type="project" value="UniProtKB-KW"/>
</dbReference>
<keyword evidence="2" id="KW-0479">Metal-binding</keyword>
<evidence type="ECO:0000256" key="1">
    <source>
        <dbReference type="ARBA" id="ARBA00022722"/>
    </source>
</evidence>
<organism evidence="9 10">
    <name type="scientific">Geofilum rubicundum JCM 15548</name>
    <dbReference type="NCBI Taxonomy" id="1236989"/>
    <lineage>
        <taxon>Bacteria</taxon>
        <taxon>Pseudomonadati</taxon>
        <taxon>Bacteroidota</taxon>
        <taxon>Bacteroidia</taxon>
        <taxon>Marinilabiliales</taxon>
        <taxon>Marinilabiliaceae</taxon>
        <taxon>Geofilum</taxon>
    </lineage>
</organism>
<dbReference type="GO" id="GO:0008408">
    <property type="term" value="F:3'-5' exonuclease activity"/>
    <property type="evidence" value="ECO:0007669"/>
    <property type="project" value="InterPro"/>
</dbReference>
<evidence type="ECO:0000256" key="2">
    <source>
        <dbReference type="ARBA" id="ARBA00022723"/>
    </source>
</evidence>
<accession>A0A0E9LY81</accession>